<feature type="binding site" evidence="3">
    <location>
        <begin position="14"/>
        <end position="16"/>
    </location>
    <ligand>
        <name>shikimate</name>
        <dbReference type="ChEBI" id="CHEBI:36208"/>
    </ligand>
</feature>
<dbReference type="EMBL" id="LRPX01000047">
    <property type="protein sequence ID" value="KXA14344.1"/>
    <property type="molecule type" value="Genomic_DNA"/>
</dbReference>
<protein>
    <recommendedName>
        <fullName evidence="3">Shikimate dehydrogenase (NADP(+))</fullName>
        <shortName evidence="3">SDH</shortName>
        <ecNumber evidence="3">1.1.1.25</ecNumber>
    </recommendedName>
</protein>
<feature type="binding site" evidence="3">
    <location>
        <position position="77"/>
    </location>
    <ligand>
        <name>NADP(+)</name>
        <dbReference type="ChEBI" id="CHEBI:58349"/>
    </ligand>
</feature>
<dbReference type="InterPro" id="IPR046346">
    <property type="entry name" value="Aminoacid_DH-like_N_sf"/>
</dbReference>
<comment type="catalytic activity">
    <reaction evidence="3">
        <text>shikimate + NADP(+) = 3-dehydroshikimate + NADPH + H(+)</text>
        <dbReference type="Rhea" id="RHEA:17737"/>
        <dbReference type="ChEBI" id="CHEBI:15378"/>
        <dbReference type="ChEBI" id="CHEBI:16630"/>
        <dbReference type="ChEBI" id="CHEBI:36208"/>
        <dbReference type="ChEBI" id="CHEBI:57783"/>
        <dbReference type="ChEBI" id="CHEBI:58349"/>
        <dbReference type="EC" id="1.1.1.25"/>
    </reaction>
</comment>
<dbReference type="GO" id="GO:0008652">
    <property type="term" value="P:amino acid biosynthetic process"/>
    <property type="evidence" value="ECO:0007669"/>
    <property type="project" value="UniProtKB-KW"/>
</dbReference>
<feature type="binding site" evidence="3">
    <location>
        <position position="86"/>
    </location>
    <ligand>
        <name>shikimate</name>
        <dbReference type="ChEBI" id="CHEBI:36208"/>
    </ligand>
</feature>
<dbReference type="RefSeq" id="WP_010680617.1">
    <property type="nucleotide sequence ID" value="NZ_KQ956540.1"/>
</dbReference>
<comment type="caution">
    <text evidence="3">Lacks conserved residue(s) required for the propagation of feature annotation.</text>
</comment>
<dbReference type="Gene3D" id="3.40.50.720">
    <property type="entry name" value="NAD(P)-binding Rossmann-like Domain"/>
    <property type="match status" value="1"/>
</dbReference>
<reference evidence="6" key="1">
    <citation type="submission" date="2016-01" db="EMBL/GenBank/DDBJ databases">
        <authorList>
            <person name="Mitreva M."/>
            <person name="Pepin K.H."/>
            <person name="Mihindukulasuriya K.A."/>
            <person name="Fulton R."/>
            <person name="Fronick C."/>
            <person name="O'Laughlin M."/>
            <person name="Miner T."/>
            <person name="Herter B."/>
            <person name="Rosa B.A."/>
            <person name="Cordes M."/>
            <person name="Tomlinson C."/>
            <person name="Wollam A."/>
            <person name="Palsikar V.B."/>
            <person name="Mardis E.R."/>
            <person name="Wilson R.K."/>
        </authorList>
    </citation>
    <scope>NUCLEOTIDE SEQUENCE [LARGE SCALE GENOMIC DNA]</scope>
    <source>
        <strain evidence="6">CMW8396</strain>
    </source>
</reference>
<dbReference type="Gene3D" id="3.40.50.10860">
    <property type="entry name" value="Leucine Dehydrogenase, chain A, domain 1"/>
    <property type="match status" value="1"/>
</dbReference>
<accession>A0A133NDK4</accession>
<dbReference type="InterPro" id="IPR022893">
    <property type="entry name" value="Shikimate_DH_fam"/>
</dbReference>
<comment type="similarity">
    <text evidence="3">Belongs to the shikimate dehydrogenase family.</text>
</comment>
<keyword evidence="3" id="KW-0560">Oxidoreductase</keyword>
<dbReference type="GO" id="GO:0004764">
    <property type="term" value="F:shikimate 3-dehydrogenase (NADP+) activity"/>
    <property type="evidence" value="ECO:0007669"/>
    <property type="project" value="UniProtKB-UniRule"/>
</dbReference>
<dbReference type="SUPFAM" id="SSF51735">
    <property type="entry name" value="NAD(P)-binding Rossmann-fold domains"/>
    <property type="match status" value="1"/>
</dbReference>
<keyword evidence="3" id="KW-0028">Amino-acid biosynthesis</keyword>
<dbReference type="SUPFAM" id="SSF53223">
    <property type="entry name" value="Aminoacid dehydrogenase-like, N-terminal domain"/>
    <property type="match status" value="1"/>
</dbReference>
<dbReference type="PANTHER" id="PTHR21089:SF1">
    <property type="entry name" value="BIFUNCTIONAL 3-DEHYDROQUINATE DEHYDRATASE_SHIKIMATE DEHYDROGENASE, CHLOROPLASTIC"/>
    <property type="match status" value="1"/>
</dbReference>
<proteinExistence type="inferred from homology"/>
<keyword evidence="2 3" id="KW-0057">Aromatic amino acid biosynthesis</keyword>
<comment type="function">
    <text evidence="3">Involved in the biosynthesis of the chorismate, which leads to the biosynthesis of aromatic amino acids. Catalyzes the reversible NADPH linked reduction of 3-dehydroshikimate (DHSA) to yield shikimate (SA).</text>
</comment>
<dbReference type="GO" id="GO:0005829">
    <property type="term" value="C:cytosol"/>
    <property type="evidence" value="ECO:0007669"/>
    <property type="project" value="TreeGrafter"/>
</dbReference>
<comment type="subunit">
    <text evidence="3">Homodimer.</text>
</comment>
<feature type="binding site" evidence="3">
    <location>
        <position position="229"/>
    </location>
    <ligand>
        <name>shikimate</name>
        <dbReference type="ChEBI" id="CHEBI:36208"/>
    </ligand>
</feature>
<dbReference type="EC" id="1.1.1.25" evidence="3"/>
<dbReference type="AlphaFoldDB" id="A0A133NDK4"/>
<sequence>MKNYALLGRKLSHSYSKIIHEYLFQKFSWDASYSFWEMEENLVSQALKISKEKKLSGFNITVPYKESLFSQINILEDAAKNIGAINTIAIEKEQVIGYNTDCFGFQKMLEYFSIDVQNKKVIILGTGGASKAVAEALRREGANTILFVSRSPKEGQLSYSDTFDGDIIINTTPVGMYPYVEKSPIHKKILSNFKIAIDLVYNPKETKFLLEAKELGLMTINGLFMLVAQAIRSEEIWNHKTFDISLYYEVYSFLEGIVYENHDNSRS</sequence>
<dbReference type="InterPro" id="IPR036291">
    <property type="entry name" value="NAD(P)-bd_dom_sf"/>
</dbReference>
<name>A0A133NDK4_9FUSO</name>
<evidence type="ECO:0000313" key="6">
    <source>
        <dbReference type="Proteomes" id="UP000070617"/>
    </source>
</evidence>
<dbReference type="GO" id="GO:0019632">
    <property type="term" value="P:shikimate metabolic process"/>
    <property type="evidence" value="ECO:0007669"/>
    <property type="project" value="TreeGrafter"/>
</dbReference>
<dbReference type="Proteomes" id="UP000070617">
    <property type="component" value="Unassembled WGS sequence"/>
</dbReference>
<feature type="binding site" evidence="3">
    <location>
        <position position="222"/>
    </location>
    <ligand>
        <name>NADP(+)</name>
        <dbReference type="ChEBI" id="CHEBI:58349"/>
    </ligand>
</feature>
<dbReference type="STRING" id="134605.HMPREF3206_01029"/>
<dbReference type="Pfam" id="PF08501">
    <property type="entry name" value="Shikimate_dh_N"/>
    <property type="match status" value="1"/>
</dbReference>
<keyword evidence="3" id="KW-0521">NADP</keyword>
<keyword evidence="6" id="KW-1185">Reference proteome</keyword>
<organism evidence="5 6">
    <name type="scientific">Fusobacterium equinum</name>
    <dbReference type="NCBI Taxonomy" id="134605"/>
    <lineage>
        <taxon>Bacteria</taxon>
        <taxon>Fusobacteriati</taxon>
        <taxon>Fusobacteriota</taxon>
        <taxon>Fusobacteriia</taxon>
        <taxon>Fusobacteriales</taxon>
        <taxon>Fusobacteriaceae</taxon>
        <taxon>Fusobacterium</taxon>
    </lineage>
</organism>
<evidence type="ECO:0000256" key="2">
    <source>
        <dbReference type="ARBA" id="ARBA00023141"/>
    </source>
</evidence>
<dbReference type="GO" id="GO:0050661">
    <property type="term" value="F:NADP binding"/>
    <property type="evidence" value="ECO:0007669"/>
    <property type="project" value="TreeGrafter"/>
</dbReference>
<dbReference type="CDD" id="cd01065">
    <property type="entry name" value="NAD_bind_Shikimate_DH"/>
    <property type="match status" value="1"/>
</dbReference>
<evidence type="ECO:0000259" key="4">
    <source>
        <dbReference type="Pfam" id="PF08501"/>
    </source>
</evidence>
<dbReference type="HAMAP" id="MF_00222">
    <property type="entry name" value="Shikimate_DH_AroE"/>
    <property type="match status" value="1"/>
</dbReference>
<feature type="domain" description="Shikimate dehydrogenase substrate binding N-terminal" evidence="4">
    <location>
        <begin position="6"/>
        <end position="88"/>
    </location>
</feature>
<feature type="binding site" evidence="3">
    <location>
        <position position="199"/>
    </location>
    <ligand>
        <name>NADP(+)</name>
        <dbReference type="ChEBI" id="CHEBI:58349"/>
    </ligand>
</feature>
<evidence type="ECO:0000256" key="1">
    <source>
        <dbReference type="ARBA" id="ARBA00004871"/>
    </source>
</evidence>
<comment type="caution">
    <text evidence="5">The sequence shown here is derived from an EMBL/GenBank/DDBJ whole genome shotgun (WGS) entry which is preliminary data.</text>
</comment>
<feature type="binding site" evidence="3">
    <location>
        <position position="201"/>
    </location>
    <ligand>
        <name>shikimate</name>
        <dbReference type="ChEBI" id="CHEBI:36208"/>
    </ligand>
</feature>
<evidence type="ECO:0000313" key="5">
    <source>
        <dbReference type="EMBL" id="KXA14344.1"/>
    </source>
</evidence>
<evidence type="ECO:0000256" key="3">
    <source>
        <dbReference type="HAMAP-Rule" id="MF_00222"/>
    </source>
</evidence>
<dbReference type="GO" id="GO:0009423">
    <property type="term" value="P:chorismate biosynthetic process"/>
    <property type="evidence" value="ECO:0007669"/>
    <property type="project" value="UniProtKB-UniRule"/>
</dbReference>
<dbReference type="PANTHER" id="PTHR21089">
    <property type="entry name" value="SHIKIMATE DEHYDROGENASE"/>
    <property type="match status" value="1"/>
</dbReference>
<feature type="binding site" evidence="3">
    <location>
        <position position="101"/>
    </location>
    <ligand>
        <name>shikimate</name>
        <dbReference type="ChEBI" id="CHEBI:36208"/>
    </ligand>
</feature>
<dbReference type="PATRIC" id="fig|134605.3.peg.1022"/>
<feature type="binding site" evidence="3">
    <location>
        <position position="61"/>
    </location>
    <ligand>
        <name>shikimate</name>
        <dbReference type="ChEBI" id="CHEBI:36208"/>
    </ligand>
</feature>
<dbReference type="InterPro" id="IPR013708">
    <property type="entry name" value="Shikimate_DH-bd_N"/>
</dbReference>
<comment type="pathway">
    <text evidence="1 3">Metabolic intermediate biosynthesis; chorismate biosynthesis; chorismate from D-erythrose 4-phosphate and phosphoenolpyruvate: step 4/7.</text>
</comment>
<gene>
    <name evidence="3" type="primary">aroE</name>
    <name evidence="5" type="ORF">HMPREF3206_01029</name>
</gene>
<feature type="active site" description="Proton acceptor" evidence="3">
    <location>
        <position position="65"/>
    </location>
</feature>
<dbReference type="UniPathway" id="UPA00053">
    <property type="reaction ID" value="UER00087"/>
</dbReference>
<dbReference type="GO" id="GO:0009073">
    <property type="term" value="P:aromatic amino acid family biosynthetic process"/>
    <property type="evidence" value="ECO:0007669"/>
    <property type="project" value="UniProtKB-KW"/>
</dbReference>